<keyword evidence="3 6" id="KW-0812">Transmembrane</keyword>
<keyword evidence="2" id="KW-1003">Cell membrane</keyword>
<feature type="transmembrane region" description="Helical" evidence="6">
    <location>
        <begin position="229"/>
        <end position="249"/>
    </location>
</feature>
<feature type="transmembrane region" description="Helical" evidence="6">
    <location>
        <begin position="51"/>
        <end position="73"/>
    </location>
</feature>
<name>A0A1S6QJF6_9LACO</name>
<feature type="transmembrane region" description="Helical" evidence="6">
    <location>
        <begin position="483"/>
        <end position="503"/>
    </location>
</feature>
<protein>
    <submittedName>
        <fullName evidence="7">Uncharacterized protein</fullName>
    </submittedName>
</protein>
<gene>
    <name evidence="7" type="ORF">PL11_007275</name>
</gene>
<comment type="subcellular location">
    <subcellularLocation>
        <location evidence="1">Cell membrane</location>
        <topology evidence="1">Multi-pass membrane protein</topology>
    </subcellularLocation>
</comment>
<dbReference type="PANTHER" id="PTHR30250">
    <property type="entry name" value="PST FAMILY PREDICTED COLANIC ACID TRANSPORTER"/>
    <property type="match status" value="1"/>
</dbReference>
<feature type="transmembrane region" description="Helical" evidence="6">
    <location>
        <begin position="414"/>
        <end position="434"/>
    </location>
</feature>
<keyword evidence="5 6" id="KW-0472">Membrane</keyword>
<feature type="transmembrane region" description="Helical" evidence="6">
    <location>
        <begin position="188"/>
        <end position="208"/>
    </location>
</feature>
<feature type="transmembrane region" description="Helical" evidence="6">
    <location>
        <begin position="120"/>
        <end position="138"/>
    </location>
</feature>
<feature type="transmembrane region" description="Helical" evidence="6">
    <location>
        <begin position="380"/>
        <end position="402"/>
    </location>
</feature>
<evidence type="ECO:0000313" key="7">
    <source>
        <dbReference type="EMBL" id="AQW21735.1"/>
    </source>
</evidence>
<evidence type="ECO:0000256" key="2">
    <source>
        <dbReference type="ARBA" id="ARBA00022475"/>
    </source>
</evidence>
<dbReference type="KEGG" id="lcu:PL11_007275"/>
<evidence type="ECO:0000313" key="8">
    <source>
        <dbReference type="Proteomes" id="UP000030361"/>
    </source>
</evidence>
<accession>A0A1S6QJF6</accession>
<keyword evidence="4 6" id="KW-1133">Transmembrane helix</keyword>
<dbReference type="GO" id="GO:0005886">
    <property type="term" value="C:plasma membrane"/>
    <property type="evidence" value="ECO:0007669"/>
    <property type="project" value="UniProtKB-SubCell"/>
</dbReference>
<evidence type="ECO:0000256" key="1">
    <source>
        <dbReference type="ARBA" id="ARBA00004651"/>
    </source>
</evidence>
<feature type="transmembrane region" description="Helical" evidence="6">
    <location>
        <begin position="93"/>
        <end position="114"/>
    </location>
</feature>
<evidence type="ECO:0000256" key="4">
    <source>
        <dbReference type="ARBA" id="ARBA00022989"/>
    </source>
</evidence>
<feature type="transmembrane region" description="Helical" evidence="6">
    <location>
        <begin position="158"/>
        <end position="176"/>
    </location>
</feature>
<dbReference type="EMBL" id="CP018906">
    <property type="protein sequence ID" value="AQW21735.1"/>
    <property type="molecule type" value="Genomic_DNA"/>
</dbReference>
<dbReference type="OrthoDB" id="9775950at2"/>
<feature type="transmembrane region" description="Helical" evidence="6">
    <location>
        <begin position="446"/>
        <end position="463"/>
    </location>
</feature>
<dbReference type="Pfam" id="PF01943">
    <property type="entry name" value="Polysacc_synt"/>
    <property type="match status" value="1"/>
</dbReference>
<dbReference type="InterPro" id="IPR024923">
    <property type="entry name" value="PG_synth_SpoVB"/>
</dbReference>
<proteinExistence type="predicted"/>
<feature type="transmembrane region" description="Helical" evidence="6">
    <location>
        <begin position="322"/>
        <end position="345"/>
    </location>
</feature>
<dbReference type="RefSeq" id="WP_035168657.1">
    <property type="nucleotide sequence ID" value="NZ_CP018906.1"/>
</dbReference>
<evidence type="ECO:0000256" key="6">
    <source>
        <dbReference type="SAM" id="Phobius"/>
    </source>
</evidence>
<feature type="transmembrane region" description="Helical" evidence="6">
    <location>
        <begin position="281"/>
        <end position="301"/>
    </location>
</feature>
<keyword evidence="8" id="KW-1185">Reference proteome</keyword>
<dbReference type="eggNOG" id="COG2244">
    <property type="taxonomic scope" value="Bacteria"/>
</dbReference>
<feature type="transmembrane region" description="Helical" evidence="6">
    <location>
        <begin position="351"/>
        <end position="371"/>
    </location>
</feature>
<feature type="transmembrane region" description="Helical" evidence="6">
    <location>
        <begin position="9"/>
        <end position="31"/>
    </location>
</feature>
<reference evidence="7 8" key="1">
    <citation type="journal article" date="2015" name="Genome Announc.">
        <title>Genome Sequence of Lactobacillus curieae CCTCC M 2011381T, a Novel Producer of Gamma-aminobutyric Acid.</title>
        <authorList>
            <person name="Wang Y."/>
            <person name="Wang Y."/>
            <person name="Lang C."/>
            <person name="Wei D."/>
            <person name="Xu P."/>
            <person name="Xie J."/>
        </authorList>
    </citation>
    <scope>NUCLEOTIDE SEQUENCE [LARGE SCALE GENOMIC DNA]</scope>
    <source>
        <strain evidence="7 8">CCTCC M 2011381</strain>
    </source>
</reference>
<dbReference type="CDD" id="cd13124">
    <property type="entry name" value="MATE_SpoVB_like"/>
    <property type="match status" value="1"/>
</dbReference>
<evidence type="ECO:0000256" key="3">
    <source>
        <dbReference type="ARBA" id="ARBA00022692"/>
    </source>
</evidence>
<dbReference type="PANTHER" id="PTHR30250:SF29">
    <property type="entry name" value="POLYSACCHARIDE BIOSYNTHESIS PROTEIN C-TERMINAL DOMAIN-CONTAINING PROTEIN"/>
    <property type="match status" value="1"/>
</dbReference>
<dbReference type="Proteomes" id="UP000030361">
    <property type="component" value="Chromosome"/>
</dbReference>
<sequence length="525" mass="57476">MNENSKRNALVKGTALLTIASLVAKILSAVYRIPFQNMVGNVGFYVYQQVYPIYGIAMTFALSGLPVFISKLVVDSKSEADKLNVVHHIQQSLMISCVIIFIGLQIGAQQIAFWMNDGRLSPVIASVSWMFLIVPFLASWRGYFQGHYMMKPTAYSQVLEQFIRVSVILVVAYLSVKMGMEPHRMGQFAMLSAPIATLMSAMVLFGFRRHAKVGKLPKLQPIPGLSKRLLLEGITICLVASVMLLLQLVDSFSVVANLLHIGANEIDAQNTKGIYDRAQTLVQLGLVITTASTTAMLPQLVSTIREKQINRYKRLARACISTNFGIACAMSAGMFSLMAAINPLLFATPELSLTIAVYCLSVLVASMILVINTIFQSRDVYIPTIWAIGAAVLSKIILNHLLIRSQGIMGASEATILSLLVAVVVMTVLGKQYLVGLVNWSQLSKLVGISLIMWIVVLVTRNLTQSVLIGKIPFRADVAIQTLVGVVVGVIVFIGLALAFNALDEQEWSLIPMGEKINKIRGEQK</sequence>
<dbReference type="AlphaFoldDB" id="A0A1S6QJF6"/>
<organism evidence="7 8">
    <name type="scientific">Lentilactobacillus curieae</name>
    <dbReference type="NCBI Taxonomy" id="1138822"/>
    <lineage>
        <taxon>Bacteria</taxon>
        <taxon>Bacillati</taxon>
        <taxon>Bacillota</taxon>
        <taxon>Bacilli</taxon>
        <taxon>Lactobacillales</taxon>
        <taxon>Lactobacillaceae</taxon>
        <taxon>Lentilactobacillus</taxon>
    </lineage>
</organism>
<evidence type="ECO:0000256" key="5">
    <source>
        <dbReference type="ARBA" id="ARBA00023136"/>
    </source>
</evidence>
<dbReference type="InterPro" id="IPR002797">
    <property type="entry name" value="Polysacc_synth"/>
</dbReference>
<dbReference type="InterPro" id="IPR050833">
    <property type="entry name" value="Poly_Biosynth_Transport"/>
</dbReference>